<keyword evidence="3" id="KW-0042">Antenna complex</keyword>
<evidence type="ECO:0000256" key="7">
    <source>
        <dbReference type="PROSITE-ProRule" id="PRU00775"/>
    </source>
</evidence>
<dbReference type="InterPro" id="IPR016470">
    <property type="entry name" value="Phycobilisome"/>
</dbReference>
<name>A0AAN1QQ49_SYNEL</name>
<accession>A0AAN1QQ49</accession>
<evidence type="ECO:0000256" key="3">
    <source>
        <dbReference type="ARBA" id="ARBA00022549"/>
    </source>
</evidence>
<evidence type="ECO:0000259" key="8">
    <source>
        <dbReference type="PROSITE" id="PS51441"/>
    </source>
</evidence>
<dbReference type="GO" id="GO:0030089">
    <property type="term" value="C:phycobilisome"/>
    <property type="evidence" value="ECO:0007669"/>
    <property type="project" value="UniProtKB-UniRule"/>
</dbReference>
<proteinExistence type="inferred from homology"/>
<comment type="subcellular location">
    <subcellularLocation>
        <location evidence="1">Cellular thylakoid membrane</location>
        <topology evidence="1">Peripheral membrane protein</topology>
        <orientation evidence="1">Cytoplasmic side</orientation>
    </subcellularLocation>
</comment>
<dbReference type="Pfam" id="PF00427">
    <property type="entry name" value="PBS_linker_poly"/>
    <property type="match status" value="1"/>
</dbReference>
<dbReference type="EMBL" id="CP030139">
    <property type="protein sequence ID" value="AZB73302.1"/>
    <property type="molecule type" value="Genomic_DNA"/>
</dbReference>
<evidence type="ECO:0000256" key="5">
    <source>
        <dbReference type="ARBA" id="ARBA00023078"/>
    </source>
</evidence>
<keyword evidence="5" id="KW-0793">Thylakoid</keyword>
<evidence type="ECO:0000256" key="4">
    <source>
        <dbReference type="ARBA" id="ARBA00022738"/>
    </source>
</evidence>
<dbReference type="PIRSF" id="PIRSF005898">
    <property type="entry name" value="Phycobilisome_CpeC/CpcI"/>
    <property type="match status" value="1"/>
</dbReference>
<keyword evidence="2" id="KW-0602">Photosynthesis</keyword>
<dbReference type="RefSeq" id="WP_208673975.1">
    <property type="nucleotide sequence ID" value="NZ_CP030139.2"/>
</dbReference>
<sequence>MTSLEAARRLGFSAYSESAPLEWRAGASSDDINAIIRAVYRQVLGNDYVMSTERLISAESLLRGGEISVRDFVRAVALSELYREKFFHNNAHNRFIELNFKHLLGRAPYDQAEVASHAATYHSHGYDADINSYIDSAEYTESFGDNIVPYFRGFATIRAQKTVGFSRIFQLYRGYATSDRSASSQRSRLDQEVARNAASPVLIGSTGSALVGTCGGSRDQLFRVQVQQQGVTARTSNRIRRSNATYFVTYEKLNATLQRVHAQGGRIVSITPA</sequence>
<feature type="domain" description="CpcD-like" evidence="8">
    <location>
        <begin position="219"/>
        <end position="273"/>
    </location>
</feature>
<evidence type="ECO:0000256" key="1">
    <source>
        <dbReference type="ARBA" id="ARBA00004445"/>
    </source>
</evidence>
<dbReference type="GO" id="GO:0015979">
    <property type="term" value="P:photosynthesis"/>
    <property type="evidence" value="ECO:0007669"/>
    <property type="project" value="UniProtKB-KW"/>
</dbReference>
<dbReference type="Gene3D" id="1.10.3130.20">
    <property type="entry name" value="Phycobilisome linker domain"/>
    <property type="match status" value="1"/>
</dbReference>
<dbReference type="SMART" id="SM01094">
    <property type="entry name" value="CpcD"/>
    <property type="match status" value="1"/>
</dbReference>
<dbReference type="GO" id="GO:0031676">
    <property type="term" value="C:plasma membrane-derived thylakoid membrane"/>
    <property type="evidence" value="ECO:0007669"/>
    <property type="project" value="UniProtKB-SubCell"/>
</dbReference>
<dbReference type="InterPro" id="IPR001297">
    <property type="entry name" value="PBS_linker_dom"/>
</dbReference>
<dbReference type="PANTHER" id="PTHR34011:SF6">
    <property type="entry name" value="PHYCOBILIPROTEIN APCE"/>
    <property type="match status" value="1"/>
</dbReference>
<dbReference type="PROSITE" id="PS51441">
    <property type="entry name" value="CPCD_LIKE"/>
    <property type="match status" value="1"/>
</dbReference>
<organism evidence="10 11">
    <name type="scientific">Synechococcus elongatus PCC 11801</name>
    <dbReference type="NCBI Taxonomy" id="2219813"/>
    <lineage>
        <taxon>Bacteria</taxon>
        <taxon>Bacillati</taxon>
        <taxon>Cyanobacteriota</taxon>
        <taxon>Cyanophyceae</taxon>
        <taxon>Synechococcales</taxon>
        <taxon>Synechococcaceae</taxon>
        <taxon>Synechococcus</taxon>
    </lineage>
</organism>
<evidence type="ECO:0000313" key="11">
    <source>
        <dbReference type="Proteomes" id="UP000267249"/>
    </source>
</evidence>
<dbReference type="Proteomes" id="UP000267249">
    <property type="component" value="Chromosome"/>
</dbReference>
<comment type="similarity">
    <text evidence="7">Belongs to the phycobilisome linker protein family.</text>
</comment>
<evidence type="ECO:0000256" key="2">
    <source>
        <dbReference type="ARBA" id="ARBA00022531"/>
    </source>
</evidence>
<evidence type="ECO:0000259" key="9">
    <source>
        <dbReference type="PROSITE" id="PS51445"/>
    </source>
</evidence>
<dbReference type="InterPro" id="IPR038255">
    <property type="entry name" value="PBS_linker_sf"/>
</dbReference>
<protein>
    <submittedName>
        <fullName evidence="10">Phycobilisome rod-core linker polypeptide</fullName>
    </submittedName>
</protein>
<dbReference type="InterPro" id="IPR008213">
    <property type="entry name" value="CpcD-like_dom"/>
</dbReference>
<dbReference type="AlphaFoldDB" id="A0AAN1QQ49"/>
<keyword evidence="4 7" id="KW-0605">Phycobilisome</keyword>
<evidence type="ECO:0000313" key="10">
    <source>
        <dbReference type="EMBL" id="AZB73302.1"/>
    </source>
</evidence>
<feature type="domain" description="PBS-linker" evidence="9">
    <location>
        <begin position="1"/>
        <end position="180"/>
    </location>
</feature>
<evidence type="ECO:0000256" key="6">
    <source>
        <dbReference type="ARBA" id="ARBA00023136"/>
    </source>
</evidence>
<gene>
    <name evidence="10" type="ORF">DOP62_11785</name>
</gene>
<dbReference type="PROSITE" id="PS51445">
    <property type="entry name" value="PBS_LINKER"/>
    <property type="match status" value="1"/>
</dbReference>
<dbReference type="PANTHER" id="PTHR34011">
    <property type="entry name" value="PHYCOBILISOME 32.1 KDA LINKER POLYPEPTIDE, PHYCOCYANIN-ASSOCIATED, ROD 2-RELATED"/>
    <property type="match status" value="1"/>
</dbReference>
<dbReference type="Pfam" id="PF01383">
    <property type="entry name" value="CpcD"/>
    <property type="match status" value="1"/>
</dbReference>
<keyword evidence="6" id="KW-0472">Membrane</keyword>
<reference evidence="10 11" key="1">
    <citation type="journal article" date="2018" name="Sci. Rep.">
        <title>Genome Features and Biochemical Characteristics of a Robust, Fast Growing and Naturally Transformable Cyanobacterium Synechococcus elongatus PCC 11801 Isolated from India.</title>
        <authorList>
            <person name="Jaiswal D."/>
            <person name="Sengupta A."/>
            <person name="Sohoni S."/>
            <person name="Sengupta S."/>
            <person name="Phadnavis A.G."/>
            <person name="Pakrasi H.B."/>
            <person name="Wangikar P.P."/>
        </authorList>
    </citation>
    <scope>NUCLEOTIDE SEQUENCE [LARGE SCALE GENOMIC DNA]</scope>
    <source>
        <strain evidence="10 11">PCC 11801</strain>
    </source>
</reference>